<sequence length="605" mass="66739">MLLRQLQRPLARSVAPAVWPRVSPPAFAGRLLLHGSSGDSNHNDTPPPRDHDENNYTTQRDENQRQQEQQPTSSETETGKPRLYDELFPEAKNNPRSPPLDDTQHSRWASQILEEPPPVLDVPEGLDVDGEQPDTPVPQAKSMLVLSATSKNLVESDFLRLGVRGRHVEGWVSGILKVVQARDPDTLEPLDFYYVLFNSRASAAAYSLEVLRLWRLSKQEVALKTRTGTTPTTTMMAKTAAVPLKSLSSADDDGGDGGGDSEDLAQALRSFTLVLPSQRHFIRHEDYPRTPLERRRRMQGAAPGGRPWAEALAETIRPQLQRQAEPQPQPQPEQRSNDDNQHPSSSSSPSPHSPSPSPIPSPAVMSDKLTLVLLTIDGTSGGDGRATPDALRRAIQDDGVERNLAWRVVGLAENDDAGGDGMNRYRGIIPLGLGKSSTRQEDRLAEAAAASEKREKRRDQHQQKQREDEEVSNSNSTADDATVTAEASSNNDGGGSAETSTSSSSSSSSEGSGKRKEREKTKGKAKGKGESTEGGVDWRHRLHTRFLIAFADEAEARRFVRCWHRRELMLPSRQRLQQVQMLTERNKEAPVDLGEPRVVNASVLW</sequence>
<name>A0AAN9YJT2_9PEZI</name>
<feature type="compositionally biased region" description="Low complexity" evidence="1">
    <location>
        <begin position="497"/>
        <end position="511"/>
    </location>
</feature>
<feature type="compositionally biased region" description="Pro residues" evidence="1">
    <location>
        <begin position="351"/>
        <end position="361"/>
    </location>
</feature>
<evidence type="ECO:0000313" key="2">
    <source>
        <dbReference type="EMBL" id="KAK7747753.1"/>
    </source>
</evidence>
<feature type="compositionally biased region" description="Acidic residues" evidence="1">
    <location>
        <begin position="250"/>
        <end position="263"/>
    </location>
</feature>
<feature type="compositionally biased region" description="Basic and acidic residues" evidence="1">
    <location>
        <begin position="47"/>
        <end position="65"/>
    </location>
</feature>
<feature type="region of interest" description="Disordered" evidence="1">
    <location>
        <begin position="285"/>
        <end position="306"/>
    </location>
</feature>
<dbReference type="Proteomes" id="UP001320420">
    <property type="component" value="Unassembled WGS sequence"/>
</dbReference>
<feature type="compositionally biased region" description="Basic and acidic residues" evidence="1">
    <location>
        <begin position="512"/>
        <end position="535"/>
    </location>
</feature>
<organism evidence="2 3">
    <name type="scientific">Diatrype stigma</name>
    <dbReference type="NCBI Taxonomy" id="117547"/>
    <lineage>
        <taxon>Eukaryota</taxon>
        <taxon>Fungi</taxon>
        <taxon>Dikarya</taxon>
        <taxon>Ascomycota</taxon>
        <taxon>Pezizomycotina</taxon>
        <taxon>Sordariomycetes</taxon>
        <taxon>Xylariomycetidae</taxon>
        <taxon>Xylariales</taxon>
        <taxon>Diatrypaceae</taxon>
        <taxon>Diatrype</taxon>
    </lineage>
</organism>
<proteinExistence type="predicted"/>
<dbReference type="EMBL" id="JAKJXP020000087">
    <property type="protein sequence ID" value="KAK7747753.1"/>
    <property type="molecule type" value="Genomic_DNA"/>
</dbReference>
<feature type="region of interest" description="Disordered" evidence="1">
    <location>
        <begin position="30"/>
        <end position="82"/>
    </location>
</feature>
<feature type="region of interest" description="Disordered" evidence="1">
    <location>
        <begin position="244"/>
        <end position="263"/>
    </location>
</feature>
<evidence type="ECO:0000256" key="1">
    <source>
        <dbReference type="SAM" id="MobiDB-lite"/>
    </source>
</evidence>
<keyword evidence="3" id="KW-1185">Reference proteome</keyword>
<evidence type="ECO:0000313" key="3">
    <source>
        <dbReference type="Proteomes" id="UP001320420"/>
    </source>
</evidence>
<comment type="caution">
    <text evidence="2">The sequence shown here is derived from an EMBL/GenBank/DDBJ whole genome shotgun (WGS) entry which is preliminary data.</text>
</comment>
<feature type="compositionally biased region" description="Low complexity" evidence="1">
    <location>
        <begin position="66"/>
        <end position="76"/>
    </location>
</feature>
<feature type="region of interest" description="Disordered" evidence="1">
    <location>
        <begin position="439"/>
        <end position="535"/>
    </location>
</feature>
<accession>A0AAN9YJT2</accession>
<feature type="region of interest" description="Disordered" evidence="1">
    <location>
        <begin position="320"/>
        <end position="363"/>
    </location>
</feature>
<feature type="compositionally biased region" description="Polar residues" evidence="1">
    <location>
        <begin position="472"/>
        <end position="491"/>
    </location>
</feature>
<feature type="compositionally biased region" description="Basic and acidic residues" evidence="1">
    <location>
        <begin position="439"/>
        <end position="467"/>
    </location>
</feature>
<protein>
    <submittedName>
        <fullName evidence="2">Uncharacterized protein</fullName>
    </submittedName>
</protein>
<gene>
    <name evidence="2" type="ORF">SLS62_008897</name>
</gene>
<dbReference type="AlphaFoldDB" id="A0AAN9YJT2"/>
<reference evidence="2 3" key="1">
    <citation type="submission" date="2024-02" db="EMBL/GenBank/DDBJ databases">
        <title>De novo assembly and annotation of 12 fungi associated with fruit tree decline syndrome in Ontario, Canada.</title>
        <authorList>
            <person name="Sulman M."/>
            <person name="Ellouze W."/>
            <person name="Ilyukhin E."/>
        </authorList>
    </citation>
    <scope>NUCLEOTIDE SEQUENCE [LARGE SCALE GENOMIC DNA]</scope>
    <source>
        <strain evidence="2 3">M11/M66-122</strain>
    </source>
</reference>